<protein>
    <submittedName>
        <fullName evidence="2">Helix-turn-helix domain-containing protein</fullName>
    </submittedName>
</protein>
<evidence type="ECO:0000259" key="1">
    <source>
        <dbReference type="Pfam" id="PF12728"/>
    </source>
</evidence>
<name>A0A546XRZ8_AGRTU</name>
<dbReference type="SUPFAM" id="SSF46955">
    <property type="entry name" value="Putative DNA-binding domain"/>
    <property type="match status" value="1"/>
</dbReference>
<dbReference type="AlphaFoldDB" id="A0A546XRZ8"/>
<dbReference type="InterPro" id="IPR041657">
    <property type="entry name" value="HTH_17"/>
</dbReference>
<sequence length="66" mass="6957">MDATPSQTQMIVGAKNIAAETGLSPRRIYALADQGQLPVIKIGSSIAIRRAALAAWIDALERGATH</sequence>
<organism evidence="2 3">
    <name type="scientific">Agrobacterium tumefaciens</name>
    <dbReference type="NCBI Taxonomy" id="358"/>
    <lineage>
        <taxon>Bacteria</taxon>
        <taxon>Pseudomonadati</taxon>
        <taxon>Pseudomonadota</taxon>
        <taxon>Alphaproteobacteria</taxon>
        <taxon>Hyphomicrobiales</taxon>
        <taxon>Rhizobiaceae</taxon>
        <taxon>Rhizobium/Agrobacterium group</taxon>
        <taxon>Agrobacterium</taxon>
        <taxon>Agrobacterium tumefaciens complex</taxon>
    </lineage>
</organism>
<reference evidence="2 3" key="1">
    <citation type="journal article" date="2019" name="Appl. Microbiol. Biotechnol.">
        <title>Differential efficiency of wild type rhizogenic strains for rol gene transformation of plants.</title>
        <authorList>
            <person name="Desmet S."/>
            <person name="De Keyser E."/>
            <person name="Van Vaerenbergh J."/>
            <person name="Baeyen S."/>
            <person name="Van Huylenbroeck J."/>
            <person name="Geelen D."/>
            <person name="Dhooghe E."/>
        </authorList>
    </citation>
    <scope>NUCLEOTIDE SEQUENCE [LARGE SCALE GENOMIC DNA]</scope>
    <source>
        <strain evidence="2 3">MAFF210266</strain>
    </source>
</reference>
<dbReference type="InterPro" id="IPR009061">
    <property type="entry name" value="DNA-bd_dom_put_sf"/>
</dbReference>
<evidence type="ECO:0000313" key="2">
    <source>
        <dbReference type="EMBL" id="TRB03519.1"/>
    </source>
</evidence>
<accession>A0A546XRZ8</accession>
<proteinExistence type="predicted"/>
<dbReference type="Pfam" id="PF12728">
    <property type="entry name" value="HTH_17"/>
    <property type="match status" value="1"/>
</dbReference>
<evidence type="ECO:0000313" key="3">
    <source>
        <dbReference type="Proteomes" id="UP000317023"/>
    </source>
</evidence>
<dbReference type="EMBL" id="SGOE01000008">
    <property type="protein sequence ID" value="TRB03519.1"/>
    <property type="molecule type" value="Genomic_DNA"/>
</dbReference>
<dbReference type="RefSeq" id="WP_142859196.1">
    <property type="nucleotide sequence ID" value="NZ_SGOE01000008.1"/>
</dbReference>
<dbReference type="Proteomes" id="UP000317023">
    <property type="component" value="Unassembled WGS sequence"/>
</dbReference>
<feature type="domain" description="Helix-turn-helix" evidence="1">
    <location>
        <begin position="17"/>
        <end position="58"/>
    </location>
</feature>
<comment type="caution">
    <text evidence="2">The sequence shown here is derived from an EMBL/GenBank/DDBJ whole genome shotgun (WGS) entry which is preliminary data.</text>
</comment>
<gene>
    <name evidence="2" type="ORF">EXN61_21935</name>
</gene>